<dbReference type="GeneID" id="81465333"/>
<proteinExistence type="predicted"/>
<reference evidence="2" key="1">
    <citation type="submission" date="2022-12" db="EMBL/GenBank/DDBJ databases">
        <authorList>
            <person name="Petersen C."/>
        </authorList>
    </citation>
    <scope>NUCLEOTIDE SEQUENCE</scope>
    <source>
        <strain evidence="2">IBT 3081</strain>
    </source>
</reference>
<dbReference type="RefSeq" id="XP_056577001.1">
    <property type="nucleotide sequence ID" value="XM_056726150.1"/>
</dbReference>
<dbReference type="Proteomes" id="UP001147752">
    <property type="component" value="Unassembled WGS sequence"/>
</dbReference>
<keyword evidence="3" id="KW-1185">Reference proteome</keyword>
<dbReference type="OrthoDB" id="5073671at2759"/>
<evidence type="ECO:0000256" key="1">
    <source>
        <dbReference type="SAM" id="MobiDB-lite"/>
    </source>
</evidence>
<name>A0A9W9RUK2_9EURO</name>
<dbReference type="EMBL" id="JAPZBT010000003">
    <property type="protein sequence ID" value="KAJ5365534.1"/>
    <property type="molecule type" value="Genomic_DNA"/>
</dbReference>
<evidence type="ECO:0000313" key="3">
    <source>
        <dbReference type="Proteomes" id="UP001147752"/>
    </source>
</evidence>
<evidence type="ECO:0000313" key="2">
    <source>
        <dbReference type="EMBL" id="KAJ5365534.1"/>
    </source>
</evidence>
<protein>
    <submittedName>
        <fullName evidence="2">Uncharacterized protein</fullName>
    </submittedName>
</protein>
<feature type="region of interest" description="Disordered" evidence="1">
    <location>
        <begin position="1"/>
        <end position="55"/>
    </location>
</feature>
<reference evidence="2" key="2">
    <citation type="journal article" date="2023" name="IMA Fungus">
        <title>Comparative genomic study of the Penicillium genus elucidates a diverse pangenome and 15 lateral gene transfer events.</title>
        <authorList>
            <person name="Petersen C."/>
            <person name="Sorensen T."/>
            <person name="Nielsen M.R."/>
            <person name="Sondergaard T.E."/>
            <person name="Sorensen J.L."/>
            <person name="Fitzpatrick D.A."/>
            <person name="Frisvad J.C."/>
            <person name="Nielsen K.L."/>
        </authorList>
    </citation>
    <scope>NUCLEOTIDE SEQUENCE</scope>
    <source>
        <strain evidence="2">IBT 3081</strain>
    </source>
</reference>
<comment type="caution">
    <text evidence="2">The sequence shown here is derived from an EMBL/GenBank/DDBJ whole genome shotgun (WGS) entry which is preliminary data.</text>
</comment>
<dbReference type="AlphaFoldDB" id="A0A9W9RUK2"/>
<organism evidence="2 3">
    <name type="scientific">Penicillium concentricum</name>
    <dbReference type="NCBI Taxonomy" id="293559"/>
    <lineage>
        <taxon>Eukaryota</taxon>
        <taxon>Fungi</taxon>
        <taxon>Dikarya</taxon>
        <taxon>Ascomycota</taxon>
        <taxon>Pezizomycotina</taxon>
        <taxon>Eurotiomycetes</taxon>
        <taxon>Eurotiomycetidae</taxon>
        <taxon>Eurotiales</taxon>
        <taxon>Aspergillaceae</taxon>
        <taxon>Penicillium</taxon>
    </lineage>
</organism>
<sequence length="289" mass="31098">MGTATDLPSISNRSEPLGDALPPPYTEHDPQTAAEAPQYEAPTYTESTSTSATTKFPPLMNGYFQWKLTSTFHLGPAAEEKLFAASTPATVLNNKPSVVLHDGPTNKHPVMATARGDKWGRSRPIEITLPPRPGSQHKHDIVEHVVPGGSLKHSSPSYAFEICVGPKGTTPEKFEWRKSQGNEIKELAGLSYGWKLVRLTPSANNSVGGSRKERDRGYTSDGLEVVAIIAHNASWSMTKGFRFAFLGTGLTGTMGENWEIVVVTSAVQMWFIDVQGTSATTAGASVATS</sequence>
<feature type="compositionally biased region" description="Polar residues" evidence="1">
    <location>
        <begin position="1"/>
        <end position="14"/>
    </location>
</feature>
<feature type="compositionally biased region" description="Low complexity" evidence="1">
    <location>
        <begin position="39"/>
        <end position="54"/>
    </location>
</feature>
<accession>A0A9W9RUK2</accession>
<gene>
    <name evidence="2" type="ORF">N7517_008420</name>
</gene>